<evidence type="ECO:0000256" key="4">
    <source>
        <dbReference type="PROSITE-ProRule" id="PRU00433"/>
    </source>
</evidence>
<evidence type="ECO:0000313" key="8">
    <source>
        <dbReference type="Proteomes" id="UP001589789"/>
    </source>
</evidence>
<dbReference type="SMART" id="SM01008">
    <property type="entry name" value="Ald_Xan_dh_C"/>
    <property type="match status" value="1"/>
</dbReference>
<evidence type="ECO:0000256" key="5">
    <source>
        <dbReference type="SAM" id="Phobius"/>
    </source>
</evidence>
<dbReference type="InterPro" id="IPR000674">
    <property type="entry name" value="Ald_Oxase/Xan_DH_a/b"/>
</dbReference>
<evidence type="ECO:0000256" key="2">
    <source>
        <dbReference type="ARBA" id="ARBA00022723"/>
    </source>
</evidence>
<reference evidence="7 8" key="1">
    <citation type="submission" date="2024-09" db="EMBL/GenBank/DDBJ databases">
        <authorList>
            <person name="Sun Q."/>
            <person name="Mori K."/>
        </authorList>
    </citation>
    <scope>NUCLEOTIDE SEQUENCE [LARGE SCALE GENOMIC DNA]</scope>
    <source>
        <strain evidence="7 8">CCM 7468</strain>
    </source>
</reference>
<feature type="transmembrane region" description="Helical" evidence="5">
    <location>
        <begin position="750"/>
        <end position="772"/>
    </location>
</feature>
<dbReference type="InterPro" id="IPR052516">
    <property type="entry name" value="N-heterocyclic_Hydroxylase"/>
</dbReference>
<dbReference type="EMBL" id="JBHLVZ010000087">
    <property type="protein sequence ID" value="MFC0388965.1"/>
    <property type="molecule type" value="Genomic_DNA"/>
</dbReference>
<proteinExistence type="predicted"/>
<keyword evidence="3 4" id="KW-0408">Iron</keyword>
<name>A0ABV6IZB7_9PROT</name>
<dbReference type="PROSITE" id="PS51007">
    <property type="entry name" value="CYTC"/>
    <property type="match status" value="3"/>
</dbReference>
<dbReference type="Gene3D" id="3.30.365.10">
    <property type="entry name" value="Aldehyde oxidase/xanthine dehydrogenase, molybdopterin binding domain"/>
    <property type="match status" value="4"/>
</dbReference>
<evidence type="ECO:0000256" key="3">
    <source>
        <dbReference type="ARBA" id="ARBA00023004"/>
    </source>
</evidence>
<dbReference type="SUPFAM" id="SSF56003">
    <property type="entry name" value="Molybdenum cofactor-binding domain"/>
    <property type="match status" value="2"/>
</dbReference>
<dbReference type="Pfam" id="PF02738">
    <property type="entry name" value="MoCoBD_1"/>
    <property type="match status" value="1"/>
</dbReference>
<dbReference type="PANTHER" id="PTHR47495:SF1">
    <property type="entry name" value="BLL3820 PROTEIN"/>
    <property type="match status" value="1"/>
</dbReference>
<evidence type="ECO:0000256" key="1">
    <source>
        <dbReference type="ARBA" id="ARBA00022617"/>
    </source>
</evidence>
<dbReference type="RefSeq" id="WP_377055888.1">
    <property type="nucleotide sequence ID" value="NZ_JBHLVZ010000087.1"/>
</dbReference>
<comment type="caution">
    <text evidence="7">The sequence shown here is derived from an EMBL/GenBank/DDBJ whole genome shotgun (WGS) entry which is preliminary data.</text>
</comment>
<keyword evidence="1 4" id="KW-0349">Heme</keyword>
<accession>A0ABV6IZB7</accession>
<dbReference type="SUPFAM" id="SSF54665">
    <property type="entry name" value="CO dehydrogenase molybdoprotein N-domain-like"/>
    <property type="match status" value="1"/>
</dbReference>
<dbReference type="InterPro" id="IPR036909">
    <property type="entry name" value="Cyt_c-like_dom_sf"/>
</dbReference>
<protein>
    <submittedName>
        <fullName evidence="7">Molybdopterin cofactor-binding domain-containing protein</fullName>
    </submittedName>
</protein>
<feature type="domain" description="Cytochrome c" evidence="6">
    <location>
        <begin position="1057"/>
        <end position="1141"/>
    </location>
</feature>
<dbReference type="PANTHER" id="PTHR47495">
    <property type="entry name" value="ALDEHYDE DEHYDROGENASE"/>
    <property type="match status" value="1"/>
</dbReference>
<dbReference type="Pfam" id="PF00034">
    <property type="entry name" value="Cytochrom_C"/>
    <property type="match status" value="2"/>
</dbReference>
<keyword evidence="5" id="KW-1133">Transmembrane helix</keyword>
<dbReference type="InterPro" id="IPR036856">
    <property type="entry name" value="Ald_Oxase/Xan_DH_a/b_sf"/>
</dbReference>
<dbReference type="InterPro" id="IPR046867">
    <property type="entry name" value="AldOxase/xan_DH_MoCoBD2"/>
</dbReference>
<dbReference type="Proteomes" id="UP001589789">
    <property type="component" value="Unassembled WGS sequence"/>
</dbReference>
<feature type="domain" description="Cytochrome c" evidence="6">
    <location>
        <begin position="934"/>
        <end position="1041"/>
    </location>
</feature>
<sequence>MTPRAARDVSRQEVLRQDGVLAITRRRPPVPGTEPGANAPDEEDVFVAVFDDGSVAAFNGHVDLGTGIRTALAQIVAEELDVRFDAVTVVLGDTGRAPDQGPTIASETIQIAALPLRQAAAEARRALLALAAARLGSDALSVTDGVVFGPGGEALSFGDLLRGRREALPLSGAAPLKPVGGYRVVGRPVPRVDIPAKATGGLTFVHDMRVPGMLHGRVVRPPYAGLDGGAFIGRSLLSVDRDSVSHIPGLVDVVVIGDFVGVVAEREEEAARAARDLRVAWKSFSAPAGLEDVDRALRLNPSTRRVLADTGDVEAALAGAATRMPRTYSWPFQMHASIGPSCAVAECAEGRLRLWSGTQNPHMLRADLARLMALPEARIEVTRMEAAGCYGRNCADDVSGDAALLSRAVGRPVRVQLTREQEHLWEPKGAAQLIDIDGGLDAAGNVAAYDFVSRYPSNDAPLLALLLTGAVPPEPAVLQMGDRTAIPPYAYPALRVAVEDMPPIVRASWMRGVSALPSTFAHESFIDECAAEAGADPVEYRLRFLKEERAAALVRAVAERAGWETRTGPRMRGEGDILRGQGFAYALYVHSKFPGFGAAWAAWVAEVEVNRRTGEVVATRIVAGHDAGLMINPDGVRHQIHGNVIQATSRALKERVPFEDGIVAAREWGGYPILDFREVPAVEVMMMPRQEEPPLGAGESASVPGAAAIANAIFDATGVRFRSAPFTPEVILAGLRPAERAQAKRGRRRWFAGFGGLLGGLLVAAGAAAGWASAIAPARLPGADVFSAAQIERGRLLAAAGNCAVCHTAADGAVNAGGRPIETPFGTVWSTNITPDGETGIGTWSFAAFERAMRQGIARDGRHLYPAFPYTAFAGMTDEDLLALYAHLMAQAPLRAVVPETQLAFPFNLRPLLAGWNLLFHRPGAIEADPARTAEWNRGNYLVNALGHCGACHTPRNALGAERRGAALAGAVAGGWEAPALNGLSRAPLPWSEADFFDYLRTGHSARHGVAAGSMAPVVAQLQALPDADIRAMAHYLAALNPAPAEAAPAVAAPLPAAGGEGARLFQGACAACHGGGAQEGPEVVLALNSNIHSDRPDNLLRVILEGIHPPLPGHGEMPGFAGSLTDRQVELLANHLRAAFAPGRPAWEGLSGHIARLRRAVPW</sequence>
<dbReference type="InterPro" id="IPR009056">
    <property type="entry name" value="Cyt_c-like_dom"/>
</dbReference>
<feature type="domain" description="Cytochrome c" evidence="6">
    <location>
        <begin position="777"/>
        <end position="892"/>
    </location>
</feature>
<dbReference type="Gene3D" id="3.90.1170.50">
    <property type="entry name" value="Aldehyde oxidase/xanthine dehydrogenase, a/b hammerhead"/>
    <property type="match status" value="1"/>
</dbReference>
<dbReference type="Pfam" id="PF13442">
    <property type="entry name" value="Cytochrome_CBB3"/>
    <property type="match status" value="1"/>
</dbReference>
<keyword evidence="5" id="KW-0472">Membrane</keyword>
<dbReference type="InterPro" id="IPR008274">
    <property type="entry name" value="AldOxase/xan_DH_MoCoBD1"/>
</dbReference>
<dbReference type="InterPro" id="IPR037165">
    <property type="entry name" value="AldOxase/xan_DH_Mopterin-bd_sf"/>
</dbReference>
<gene>
    <name evidence="7" type="ORF">ACFFIC_25950</name>
</gene>
<organism evidence="7 8">
    <name type="scientific">Muricoccus vinaceus</name>
    <dbReference type="NCBI Taxonomy" id="424704"/>
    <lineage>
        <taxon>Bacteria</taxon>
        <taxon>Pseudomonadati</taxon>
        <taxon>Pseudomonadota</taxon>
        <taxon>Alphaproteobacteria</taxon>
        <taxon>Acetobacterales</taxon>
        <taxon>Roseomonadaceae</taxon>
        <taxon>Muricoccus</taxon>
    </lineage>
</organism>
<dbReference type="Gene3D" id="1.10.760.10">
    <property type="entry name" value="Cytochrome c-like domain"/>
    <property type="match status" value="3"/>
</dbReference>
<evidence type="ECO:0000259" key="6">
    <source>
        <dbReference type="PROSITE" id="PS51007"/>
    </source>
</evidence>
<dbReference type="SUPFAM" id="SSF46626">
    <property type="entry name" value="Cytochrome c"/>
    <property type="match status" value="3"/>
</dbReference>
<keyword evidence="5" id="KW-0812">Transmembrane</keyword>
<dbReference type="Pfam" id="PF20256">
    <property type="entry name" value="MoCoBD_2"/>
    <property type="match status" value="2"/>
</dbReference>
<keyword evidence="2 4" id="KW-0479">Metal-binding</keyword>
<evidence type="ECO:0000313" key="7">
    <source>
        <dbReference type="EMBL" id="MFC0388965.1"/>
    </source>
</evidence>
<keyword evidence="8" id="KW-1185">Reference proteome</keyword>